<gene>
    <name evidence="3" type="ORF">Tci_880226</name>
</gene>
<dbReference type="EMBL" id="BKCJ011237177">
    <property type="protein sequence ID" value="GFD08257.1"/>
    <property type="molecule type" value="Genomic_DNA"/>
</dbReference>
<keyword evidence="1" id="KW-0175">Coiled coil</keyword>
<proteinExistence type="predicted"/>
<organism evidence="3">
    <name type="scientific">Tanacetum cinerariifolium</name>
    <name type="common">Dalmatian daisy</name>
    <name type="synonym">Chrysanthemum cinerariifolium</name>
    <dbReference type="NCBI Taxonomy" id="118510"/>
    <lineage>
        <taxon>Eukaryota</taxon>
        <taxon>Viridiplantae</taxon>
        <taxon>Streptophyta</taxon>
        <taxon>Embryophyta</taxon>
        <taxon>Tracheophyta</taxon>
        <taxon>Spermatophyta</taxon>
        <taxon>Magnoliopsida</taxon>
        <taxon>eudicotyledons</taxon>
        <taxon>Gunneridae</taxon>
        <taxon>Pentapetalae</taxon>
        <taxon>asterids</taxon>
        <taxon>campanulids</taxon>
        <taxon>Asterales</taxon>
        <taxon>Asteraceae</taxon>
        <taxon>Asteroideae</taxon>
        <taxon>Anthemideae</taxon>
        <taxon>Anthemidinae</taxon>
        <taxon>Tanacetum</taxon>
    </lineage>
</organism>
<evidence type="ECO:0000313" key="3">
    <source>
        <dbReference type="EMBL" id="GFD08257.1"/>
    </source>
</evidence>
<feature type="region of interest" description="Disordered" evidence="2">
    <location>
        <begin position="1"/>
        <end position="34"/>
    </location>
</feature>
<feature type="coiled-coil region" evidence="1">
    <location>
        <begin position="37"/>
        <end position="85"/>
    </location>
</feature>
<sequence length="144" mass="16340">RKQRKETEVPHTKPQTEESVPTTPNGPLPSGEDRMQLTELINLCTNLQKQVLNLEKAKTAQAKEIADLKKRVKKLERKKKSRTSEITLVDETQGRMNEEEMFGVKDLAGNEVIVDATAGEEEEHSTKVAERRLVLLIQLQLLVK</sequence>
<name>A0A699TDR2_TANCI</name>
<comment type="caution">
    <text evidence="3">The sequence shown here is derived from an EMBL/GenBank/DDBJ whole genome shotgun (WGS) entry which is preliminary data.</text>
</comment>
<protein>
    <submittedName>
        <fullName evidence="3">Uncharacterized protein</fullName>
    </submittedName>
</protein>
<dbReference type="AlphaFoldDB" id="A0A699TDR2"/>
<accession>A0A699TDR2</accession>
<feature type="compositionally biased region" description="Basic and acidic residues" evidence="2">
    <location>
        <begin position="1"/>
        <end position="16"/>
    </location>
</feature>
<evidence type="ECO:0000256" key="2">
    <source>
        <dbReference type="SAM" id="MobiDB-lite"/>
    </source>
</evidence>
<evidence type="ECO:0000256" key="1">
    <source>
        <dbReference type="SAM" id="Coils"/>
    </source>
</evidence>
<feature type="non-terminal residue" evidence="3">
    <location>
        <position position="1"/>
    </location>
</feature>
<reference evidence="3" key="1">
    <citation type="journal article" date="2019" name="Sci. Rep.">
        <title>Draft genome of Tanacetum cinerariifolium, the natural source of mosquito coil.</title>
        <authorList>
            <person name="Yamashiro T."/>
            <person name="Shiraishi A."/>
            <person name="Satake H."/>
            <person name="Nakayama K."/>
        </authorList>
    </citation>
    <scope>NUCLEOTIDE SEQUENCE</scope>
</reference>